<evidence type="ECO:0000256" key="2">
    <source>
        <dbReference type="ARBA" id="ARBA00005452"/>
    </source>
</evidence>
<dbReference type="GO" id="GO:0005886">
    <property type="term" value="C:plasma membrane"/>
    <property type="evidence" value="ECO:0007669"/>
    <property type="project" value="UniProtKB-SubCell"/>
</dbReference>
<feature type="transmembrane region" description="Helical" evidence="10">
    <location>
        <begin position="309"/>
        <end position="330"/>
    </location>
</feature>
<evidence type="ECO:0000256" key="1">
    <source>
        <dbReference type="ARBA" id="ARBA00004429"/>
    </source>
</evidence>
<feature type="transmembrane region" description="Helical" evidence="10">
    <location>
        <begin position="150"/>
        <end position="169"/>
    </location>
</feature>
<dbReference type="GO" id="GO:0015173">
    <property type="term" value="F:aromatic amino acid transmembrane transporter activity"/>
    <property type="evidence" value="ECO:0007669"/>
    <property type="project" value="InterPro"/>
</dbReference>
<keyword evidence="3" id="KW-0813">Transport</keyword>
<feature type="transmembrane region" description="Helical" evidence="10">
    <location>
        <begin position="28"/>
        <end position="51"/>
    </location>
</feature>
<dbReference type="AlphaFoldDB" id="A0A7K1GJD4"/>
<keyword evidence="8 10" id="KW-1133">Transmembrane helix</keyword>
<evidence type="ECO:0000313" key="11">
    <source>
        <dbReference type="EMBL" id="MTH28982.1"/>
    </source>
</evidence>
<evidence type="ECO:0000313" key="12">
    <source>
        <dbReference type="Proteomes" id="UP000488936"/>
    </source>
</evidence>
<evidence type="ECO:0000256" key="9">
    <source>
        <dbReference type="ARBA" id="ARBA00023136"/>
    </source>
</evidence>
<feature type="transmembrane region" description="Helical" evidence="10">
    <location>
        <begin position="217"/>
        <end position="240"/>
    </location>
</feature>
<dbReference type="PROSITE" id="PS00594">
    <property type="entry name" value="AROMATIC_AA_PERMEASE_1"/>
    <property type="match status" value="1"/>
</dbReference>
<dbReference type="EMBL" id="WMJY01000005">
    <property type="protein sequence ID" value="MTH28982.1"/>
    <property type="molecule type" value="Genomic_DNA"/>
</dbReference>
<keyword evidence="5" id="KW-0997">Cell inner membrane</keyword>
<evidence type="ECO:0000256" key="3">
    <source>
        <dbReference type="ARBA" id="ARBA00022448"/>
    </source>
</evidence>
<evidence type="ECO:0000256" key="8">
    <source>
        <dbReference type="ARBA" id="ARBA00022989"/>
    </source>
</evidence>
<comment type="caution">
    <text evidence="11">The sequence shown here is derived from an EMBL/GenBank/DDBJ whole genome shotgun (WGS) entry which is preliminary data.</text>
</comment>
<feature type="transmembrane region" description="Helical" evidence="10">
    <location>
        <begin position="181"/>
        <end position="205"/>
    </location>
</feature>
<dbReference type="Pfam" id="PF03222">
    <property type="entry name" value="Trp_Tyr_perm"/>
    <property type="match status" value="1"/>
</dbReference>
<keyword evidence="9 10" id="KW-0472">Membrane</keyword>
<dbReference type="OrthoDB" id="18749at2"/>
<protein>
    <submittedName>
        <fullName evidence="11">Tyrosine transporter TyrP</fullName>
    </submittedName>
</protein>
<dbReference type="NCBIfam" id="TIGR00837">
    <property type="entry name" value="araaP"/>
    <property type="match status" value="1"/>
</dbReference>
<dbReference type="PANTHER" id="PTHR46997">
    <property type="entry name" value="LOW AFFINITY TRYPTOPHAN PERMEASE-RELATED"/>
    <property type="match status" value="1"/>
</dbReference>
<comment type="similarity">
    <text evidence="2">Belongs to the amino acid/polyamine transporter 2 family. Mtr/TnaB/TyrP permease subfamily.</text>
</comment>
<dbReference type="InterPro" id="IPR013059">
    <property type="entry name" value="Trp_tyr_transpt"/>
</dbReference>
<feature type="transmembrane region" description="Helical" evidence="10">
    <location>
        <begin position="369"/>
        <end position="394"/>
    </location>
</feature>
<feature type="transmembrane region" description="Helical" evidence="10">
    <location>
        <begin position="121"/>
        <end position="138"/>
    </location>
</feature>
<evidence type="ECO:0000256" key="7">
    <source>
        <dbReference type="ARBA" id="ARBA00022970"/>
    </source>
</evidence>
<gene>
    <name evidence="11" type="ORF">GJV77_03495</name>
</gene>
<feature type="transmembrane region" description="Helical" evidence="10">
    <location>
        <begin position="82"/>
        <end position="101"/>
    </location>
</feature>
<evidence type="ECO:0000256" key="6">
    <source>
        <dbReference type="ARBA" id="ARBA00022692"/>
    </source>
</evidence>
<reference evidence="11 12" key="1">
    <citation type="journal article" date="2006" name="Int. J. Syst. Evol. Microbiol.">
        <title>Myroides pelagicus sp. nov., isolated from seawater in Thailand.</title>
        <authorList>
            <person name="Yoon J."/>
            <person name="Maneerat S."/>
            <person name="Kawai F."/>
            <person name="Yokota A."/>
        </authorList>
    </citation>
    <scope>NUCLEOTIDE SEQUENCE [LARGE SCALE GENOMIC DNA]</scope>
    <source>
        <strain evidence="11 12">SM1T</strain>
    </source>
</reference>
<dbReference type="PANTHER" id="PTHR46997:SF2">
    <property type="entry name" value="TYROSINE-SPECIFIC TRANSPORT SYSTEM"/>
    <property type="match status" value="1"/>
</dbReference>
<dbReference type="Proteomes" id="UP000488936">
    <property type="component" value="Unassembled WGS sequence"/>
</dbReference>
<accession>A0A7K1GJD4</accession>
<dbReference type="InterPro" id="IPR013061">
    <property type="entry name" value="Trp/try_permease_CS"/>
</dbReference>
<dbReference type="GO" id="GO:0003333">
    <property type="term" value="P:amino acid transmembrane transport"/>
    <property type="evidence" value="ECO:0007669"/>
    <property type="project" value="InterPro"/>
</dbReference>
<keyword evidence="12" id="KW-1185">Reference proteome</keyword>
<dbReference type="InterPro" id="IPR018227">
    <property type="entry name" value="Amino_acid_transport_2"/>
</dbReference>
<evidence type="ECO:0000256" key="4">
    <source>
        <dbReference type="ARBA" id="ARBA00022475"/>
    </source>
</evidence>
<evidence type="ECO:0000256" key="5">
    <source>
        <dbReference type="ARBA" id="ARBA00022519"/>
    </source>
</evidence>
<keyword evidence="4" id="KW-1003">Cell membrane</keyword>
<comment type="subcellular location">
    <subcellularLocation>
        <location evidence="1">Cell inner membrane</location>
        <topology evidence="1">Multi-pass membrane protein</topology>
    </subcellularLocation>
</comment>
<feature type="transmembrane region" description="Helical" evidence="10">
    <location>
        <begin position="274"/>
        <end position="297"/>
    </location>
</feature>
<keyword evidence="6 10" id="KW-0812">Transmembrane</keyword>
<keyword evidence="7" id="KW-0029">Amino-acid transport</keyword>
<evidence type="ECO:0000256" key="10">
    <source>
        <dbReference type="SAM" id="Phobius"/>
    </source>
</evidence>
<feature type="transmembrane region" description="Helical" evidence="10">
    <location>
        <begin position="336"/>
        <end position="357"/>
    </location>
</feature>
<sequence length="399" mass="43702">MNSKLLGSILIIAGSSIGAGMLAMPISTAGIGFIISTLLLILLWFITYYTAILMVKVYQYNPASDGFDSLTRKYTNFFVNRIAGLSLMFLIYALTAAYMTGGGTILKTSIDSLFKTELDRHLAIILFAVLFGGIVVIGTKSIDFITKGLFSIKLVFLALLIFLMFPLVQSDNLLNLPLHQGLLLTAIPPIFTSFGFHGSIPTIVNYLGGDKKLLNKVFLYGSLLPLVIYLVWQIVVLGSLDQTSFMEILKEEEQLNGLILSIRQIAESAYIETLFSLFAAAALGTSFLGVSVGLFDYYKDLLKGKKKNLLTPLAGGLTFLPPLGFALFYPQGFIKALGFAAIAGVILALIIPTVLYIKAMQYHKQQINLFHKIAIALTLSISITIIISQFLIVFKVFQS</sequence>
<dbReference type="Gene3D" id="1.20.1740.10">
    <property type="entry name" value="Amino acid/polyamine transporter I"/>
    <property type="match status" value="1"/>
</dbReference>
<proteinExistence type="inferred from homology"/>
<organism evidence="11 12">
    <name type="scientific">Myroides pelagicus</name>
    <dbReference type="NCBI Taxonomy" id="270914"/>
    <lineage>
        <taxon>Bacteria</taxon>
        <taxon>Pseudomonadati</taxon>
        <taxon>Bacteroidota</taxon>
        <taxon>Flavobacteriia</taxon>
        <taxon>Flavobacteriales</taxon>
        <taxon>Flavobacteriaceae</taxon>
        <taxon>Myroides</taxon>
    </lineage>
</organism>
<dbReference type="RefSeq" id="WP_155034966.1">
    <property type="nucleotide sequence ID" value="NZ_JBHTIG010000045.1"/>
</dbReference>
<name>A0A7K1GJD4_9FLAO</name>
<dbReference type="PRINTS" id="PR00166">
    <property type="entry name" value="AROAAPRMEASE"/>
</dbReference>